<dbReference type="Pfam" id="PF03544">
    <property type="entry name" value="TonB_C"/>
    <property type="match status" value="1"/>
</dbReference>
<dbReference type="EMBL" id="JACOIJ010000016">
    <property type="protein sequence ID" value="MBD1429850.1"/>
    <property type="molecule type" value="Genomic_DNA"/>
</dbReference>
<dbReference type="InterPro" id="IPR037682">
    <property type="entry name" value="TonB_C"/>
</dbReference>
<dbReference type="Gene3D" id="3.30.1150.10">
    <property type="match status" value="1"/>
</dbReference>
<evidence type="ECO:0000313" key="11">
    <source>
        <dbReference type="EMBL" id="MBD1429850.1"/>
    </source>
</evidence>
<keyword evidence="4" id="KW-1003">Cell membrane</keyword>
<dbReference type="SUPFAM" id="SSF82185">
    <property type="entry name" value="Histone H3 K4-specific methyltransferase SET7/9 N-terminal domain"/>
    <property type="match status" value="2"/>
</dbReference>
<keyword evidence="8" id="KW-1133">Transmembrane helix</keyword>
<dbReference type="PANTHER" id="PTHR33446">
    <property type="entry name" value="PROTEIN TONB-RELATED"/>
    <property type="match status" value="1"/>
</dbReference>
<evidence type="ECO:0000256" key="7">
    <source>
        <dbReference type="ARBA" id="ARBA00022927"/>
    </source>
</evidence>
<accession>A0ABR7YEW2</accession>
<comment type="caution">
    <text evidence="11">The sequence shown here is derived from an EMBL/GenBank/DDBJ whole genome shotgun (WGS) entry which is preliminary data.</text>
</comment>
<evidence type="ECO:0000313" key="12">
    <source>
        <dbReference type="Proteomes" id="UP000651271"/>
    </source>
</evidence>
<evidence type="ECO:0000259" key="10">
    <source>
        <dbReference type="PROSITE" id="PS52015"/>
    </source>
</evidence>
<gene>
    <name evidence="11" type="ORF">H8B04_09725</name>
</gene>
<dbReference type="RefSeq" id="WP_190302235.1">
    <property type="nucleotide sequence ID" value="NZ_JACOIJ010000016.1"/>
</dbReference>
<evidence type="ECO:0000256" key="3">
    <source>
        <dbReference type="ARBA" id="ARBA00022448"/>
    </source>
</evidence>
<keyword evidence="9" id="KW-0472">Membrane</keyword>
<evidence type="ECO:0000256" key="8">
    <source>
        <dbReference type="ARBA" id="ARBA00022989"/>
    </source>
</evidence>
<dbReference type="InterPro" id="IPR006260">
    <property type="entry name" value="TonB/TolA_C"/>
</dbReference>
<evidence type="ECO:0000256" key="5">
    <source>
        <dbReference type="ARBA" id="ARBA00022519"/>
    </source>
</evidence>
<sequence length="322" mass="37078">MKRILLTTLILMLNYLSYGQLSFTTLYTKEGKETKNIEEAYYYRELSLLENTQVRVIEKYIQPNKTKLLGTFPSFKEKKFIGEKLEAYENGKIKYKELYSNDGVLIDTAYYYHPNGKLKIAYKYPYTIEKNSTKVTDTLILVYHDSLGNRHLFNGNGYAEIEYRNSTVEKGNYKEHQRIGNWTGSFMDGKYTFEESYDNGKLISGITKDSTNKEYAYDQKNFMIQPAYPGDIIAIRKFIASNYSYPREAIQNKVKGTVRVSFVVDTVGNMVEMKVDEDLGFGTGEAAIKVLKKAKKWTPGYMRGVSVRVAYSLPIRLDMSGS</sequence>
<name>A0ABR7YEW2_9SPHI</name>
<dbReference type="SUPFAM" id="SSF74653">
    <property type="entry name" value="TolA/TonB C-terminal domain"/>
    <property type="match status" value="1"/>
</dbReference>
<comment type="similarity">
    <text evidence="2">Belongs to the TonB family.</text>
</comment>
<organism evidence="11 12">
    <name type="scientific">Sphingobacterium litopenaei</name>
    <dbReference type="NCBI Taxonomy" id="2763500"/>
    <lineage>
        <taxon>Bacteria</taxon>
        <taxon>Pseudomonadati</taxon>
        <taxon>Bacteroidota</taxon>
        <taxon>Sphingobacteriia</taxon>
        <taxon>Sphingobacteriales</taxon>
        <taxon>Sphingobacteriaceae</taxon>
        <taxon>Sphingobacterium</taxon>
    </lineage>
</organism>
<dbReference type="Proteomes" id="UP000651271">
    <property type="component" value="Unassembled WGS sequence"/>
</dbReference>
<dbReference type="PROSITE" id="PS52015">
    <property type="entry name" value="TONB_CTD"/>
    <property type="match status" value="1"/>
</dbReference>
<evidence type="ECO:0000256" key="9">
    <source>
        <dbReference type="ARBA" id="ARBA00023136"/>
    </source>
</evidence>
<reference evidence="11 12" key="1">
    <citation type="submission" date="2020-08" db="EMBL/GenBank/DDBJ databases">
        <title>Sphingobacterium sp. DN04309 isolated from aquaculture water.</title>
        <authorList>
            <person name="Zhang M."/>
        </authorList>
    </citation>
    <scope>NUCLEOTIDE SEQUENCE [LARGE SCALE GENOMIC DNA]</scope>
    <source>
        <strain evidence="11 12">DN04309</strain>
    </source>
</reference>
<dbReference type="PANTHER" id="PTHR33446:SF2">
    <property type="entry name" value="PROTEIN TONB"/>
    <property type="match status" value="1"/>
</dbReference>
<comment type="subcellular location">
    <subcellularLocation>
        <location evidence="1">Cell inner membrane</location>
        <topology evidence="1">Single-pass membrane protein</topology>
        <orientation evidence="1">Periplasmic side</orientation>
    </subcellularLocation>
</comment>
<dbReference type="InterPro" id="IPR051045">
    <property type="entry name" value="TonB-dependent_transducer"/>
</dbReference>
<keyword evidence="12" id="KW-1185">Reference proteome</keyword>
<keyword evidence="7" id="KW-0653">Protein transport</keyword>
<dbReference type="NCBIfam" id="TIGR01352">
    <property type="entry name" value="tonB_Cterm"/>
    <property type="match status" value="1"/>
</dbReference>
<keyword evidence="5" id="KW-0997">Cell inner membrane</keyword>
<protein>
    <submittedName>
        <fullName evidence="11">TonB family protein</fullName>
    </submittedName>
</protein>
<evidence type="ECO:0000256" key="4">
    <source>
        <dbReference type="ARBA" id="ARBA00022475"/>
    </source>
</evidence>
<proteinExistence type="inferred from homology"/>
<feature type="domain" description="TonB C-terminal" evidence="10">
    <location>
        <begin position="230"/>
        <end position="322"/>
    </location>
</feature>
<evidence type="ECO:0000256" key="2">
    <source>
        <dbReference type="ARBA" id="ARBA00006555"/>
    </source>
</evidence>
<evidence type="ECO:0000256" key="6">
    <source>
        <dbReference type="ARBA" id="ARBA00022692"/>
    </source>
</evidence>
<evidence type="ECO:0000256" key="1">
    <source>
        <dbReference type="ARBA" id="ARBA00004383"/>
    </source>
</evidence>
<keyword evidence="6" id="KW-0812">Transmembrane</keyword>
<keyword evidence="3" id="KW-0813">Transport</keyword>